<feature type="transmembrane region" description="Helical" evidence="7">
    <location>
        <begin position="68"/>
        <end position="86"/>
    </location>
</feature>
<dbReference type="PANTHER" id="PTHR30224:SF4">
    <property type="entry name" value="ELECTRON TRANSPORT PROTEIN YCCM-RELATED"/>
    <property type="match status" value="1"/>
</dbReference>
<dbReference type="EMBL" id="CP155571">
    <property type="protein sequence ID" value="XFO72483.1"/>
    <property type="molecule type" value="Genomic_DNA"/>
</dbReference>
<reference evidence="9" key="1">
    <citation type="submission" date="2024-05" db="EMBL/GenBank/DDBJ databases">
        <title>Isolation and characterization of Sporomusa carbonis sp. nov., a carboxydotrophic hydrogenogen in the genus of Sporomusa isolated from a charcoal burning pile.</title>
        <authorList>
            <person name="Boeer T."/>
            <person name="Rosenbaum F."/>
            <person name="Eysell L."/>
            <person name="Mueller V."/>
            <person name="Daniel R."/>
            <person name="Poehlein A."/>
        </authorList>
    </citation>
    <scope>NUCLEOTIDE SEQUENCE [LARGE SCALE GENOMIC DNA]</scope>
    <source>
        <strain evidence="9">DSM 3132</strain>
    </source>
</reference>
<dbReference type="PANTHER" id="PTHR30224">
    <property type="entry name" value="ELECTRON TRANSPORT PROTEIN"/>
    <property type="match status" value="1"/>
</dbReference>
<dbReference type="RefSeq" id="WP_093791904.1">
    <property type="nucleotide sequence ID" value="NZ_CP155571.1"/>
</dbReference>
<evidence type="ECO:0000256" key="7">
    <source>
        <dbReference type="SAM" id="Phobius"/>
    </source>
</evidence>
<name>A0ABZ3J2Y1_SPOA4</name>
<keyword evidence="3" id="KW-0479">Metal-binding</keyword>
<dbReference type="PROSITE" id="PS51379">
    <property type="entry name" value="4FE4S_FER_2"/>
    <property type="match status" value="1"/>
</dbReference>
<dbReference type="InterPro" id="IPR052378">
    <property type="entry name" value="NosR_regulator"/>
</dbReference>
<evidence type="ECO:0000256" key="1">
    <source>
        <dbReference type="ARBA" id="ARBA00004236"/>
    </source>
</evidence>
<keyword evidence="10" id="KW-1185">Reference proteome</keyword>
<dbReference type="Proteomes" id="UP000216052">
    <property type="component" value="Chromosome"/>
</dbReference>
<feature type="transmembrane region" description="Helical" evidence="7">
    <location>
        <begin position="6"/>
        <end position="25"/>
    </location>
</feature>
<dbReference type="InterPro" id="IPR017896">
    <property type="entry name" value="4Fe4S_Fe-S-bd"/>
</dbReference>
<evidence type="ECO:0000313" key="9">
    <source>
        <dbReference type="EMBL" id="XFO72483.1"/>
    </source>
</evidence>
<evidence type="ECO:0000256" key="2">
    <source>
        <dbReference type="ARBA" id="ARBA00022475"/>
    </source>
</evidence>
<evidence type="ECO:0000256" key="6">
    <source>
        <dbReference type="ARBA" id="ARBA00023136"/>
    </source>
</evidence>
<evidence type="ECO:0000259" key="8">
    <source>
        <dbReference type="PROSITE" id="PS51379"/>
    </source>
</evidence>
<evidence type="ECO:0000313" key="10">
    <source>
        <dbReference type="Proteomes" id="UP000216052"/>
    </source>
</evidence>
<feature type="transmembrane region" description="Helical" evidence="7">
    <location>
        <begin position="176"/>
        <end position="196"/>
    </location>
</feature>
<dbReference type="InterPro" id="IPR017900">
    <property type="entry name" value="4Fe4S_Fe_S_CS"/>
</dbReference>
<feature type="domain" description="4Fe-4S ferredoxin-type" evidence="8">
    <location>
        <begin position="242"/>
        <end position="271"/>
    </location>
</feature>
<keyword evidence="2" id="KW-1003">Cell membrane</keyword>
<keyword evidence="4" id="KW-0408">Iron</keyword>
<keyword evidence="7" id="KW-0812">Transmembrane</keyword>
<dbReference type="SUPFAM" id="SSF54862">
    <property type="entry name" value="4Fe-4S ferredoxins"/>
    <property type="match status" value="1"/>
</dbReference>
<keyword evidence="5" id="KW-0411">Iron-sulfur</keyword>
<dbReference type="PROSITE" id="PS00198">
    <property type="entry name" value="4FE4S_FER_1"/>
    <property type="match status" value="1"/>
</dbReference>
<gene>
    <name evidence="9" type="primary">yccM</name>
    <name evidence="9" type="ORF">SPACI_025350</name>
</gene>
<evidence type="ECO:0000256" key="4">
    <source>
        <dbReference type="ARBA" id="ARBA00023004"/>
    </source>
</evidence>
<dbReference type="Pfam" id="PF12801">
    <property type="entry name" value="Fer4_5"/>
    <property type="match status" value="2"/>
</dbReference>
<feature type="transmembrane region" description="Helical" evidence="7">
    <location>
        <begin position="280"/>
        <end position="299"/>
    </location>
</feature>
<keyword evidence="6 7" id="KW-0472">Membrane</keyword>
<sequence length="325" mass="36549">MIIRRIMQFYFLVLYLWAGYQFYSLVELTLAGNTADFSLRFPLIETFLPLSAMVGLKQLISTGVFDQVHSAGLSILLIAIFSALILRRGICSHICPLGTLTELLTYGRNHLVKFRVKIPRNVHYFFMVPKYMLLFFFIEVILVQMSGADAAAFIYSSYNIVADVKMLTFFLNPSPLTVKVVSLLVVMTIIIPFFWCRYLCPYGALLNFAAVFSPLQIRRQQAVCDSCGICDKQCPTNIQISRSARISSPECTCCQRCITACPTQAISLHNRITAKILKPAHYSLALLLLFAIGIVSAQVSGHWNSPVLPLLWTKYLSQVSVIVHP</sequence>
<proteinExistence type="predicted"/>
<organism evidence="9 10">
    <name type="scientific">Sporomusa acidovorans (strain ATCC 49682 / DSM 3132 / Mol)</name>
    <dbReference type="NCBI Taxonomy" id="1123286"/>
    <lineage>
        <taxon>Bacteria</taxon>
        <taxon>Bacillati</taxon>
        <taxon>Bacillota</taxon>
        <taxon>Negativicutes</taxon>
        <taxon>Selenomonadales</taxon>
        <taxon>Sporomusaceae</taxon>
        <taxon>Sporomusa</taxon>
    </lineage>
</organism>
<comment type="subcellular location">
    <subcellularLocation>
        <location evidence="1">Cell membrane</location>
    </subcellularLocation>
</comment>
<accession>A0ABZ3J2Y1</accession>
<protein>
    <submittedName>
        <fullName evidence="9">Electron transport protein YccM</fullName>
    </submittedName>
</protein>
<keyword evidence="7" id="KW-1133">Transmembrane helix</keyword>
<evidence type="ECO:0000256" key="3">
    <source>
        <dbReference type="ARBA" id="ARBA00022723"/>
    </source>
</evidence>
<evidence type="ECO:0000256" key="5">
    <source>
        <dbReference type="ARBA" id="ARBA00023014"/>
    </source>
</evidence>